<evidence type="ECO:0000256" key="8">
    <source>
        <dbReference type="ARBA" id="ARBA00023136"/>
    </source>
</evidence>
<gene>
    <name evidence="11" type="ORF">Ahy_A08g039814</name>
</gene>
<dbReference type="EMBL" id="SDMP01000008">
    <property type="protein sequence ID" value="RYR43399.1"/>
    <property type="molecule type" value="Genomic_DNA"/>
</dbReference>
<comment type="caution">
    <text evidence="11">The sequence shown here is derived from an EMBL/GenBank/DDBJ whole genome shotgun (WGS) entry which is preliminary data.</text>
</comment>
<evidence type="ECO:0000256" key="6">
    <source>
        <dbReference type="ARBA" id="ARBA00022989"/>
    </source>
</evidence>
<keyword evidence="5" id="KW-0256">Endoplasmic reticulum</keyword>
<dbReference type="AlphaFoldDB" id="A0A445BXD5"/>
<dbReference type="InterPro" id="IPR055282">
    <property type="entry name" value="PPI1-4"/>
</dbReference>
<evidence type="ECO:0000313" key="12">
    <source>
        <dbReference type="Proteomes" id="UP000289738"/>
    </source>
</evidence>
<evidence type="ECO:0000256" key="1">
    <source>
        <dbReference type="ARBA" id="ARBA00004162"/>
    </source>
</evidence>
<evidence type="ECO:0000256" key="2">
    <source>
        <dbReference type="ARBA" id="ARBA00004389"/>
    </source>
</evidence>
<dbReference type="Proteomes" id="UP000289738">
    <property type="component" value="Chromosome A08"/>
</dbReference>
<evidence type="ECO:0000313" key="11">
    <source>
        <dbReference type="EMBL" id="RYR43399.1"/>
    </source>
</evidence>
<keyword evidence="4" id="KW-0812">Transmembrane</keyword>
<keyword evidence="7 10" id="KW-0175">Coiled coil</keyword>
<evidence type="ECO:0000256" key="10">
    <source>
        <dbReference type="SAM" id="Coils"/>
    </source>
</evidence>
<reference evidence="11 12" key="1">
    <citation type="submission" date="2019-01" db="EMBL/GenBank/DDBJ databases">
        <title>Sequencing of cultivated peanut Arachis hypogaea provides insights into genome evolution and oil improvement.</title>
        <authorList>
            <person name="Chen X."/>
        </authorList>
    </citation>
    <scope>NUCLEOTIDE SEQUENCE [LARGE SCALE GENOMIC DNA]</scope>
    <source>
        <strain evidence="12">cv. Fuhuasheng</strain>
        <tissue evidence="11">Leaves</tissue>
    </source>
</reference>
<evidence type="ECO:0000256" key="3">
    <source>
        <dbReference type="ARBA" id="ARBA00022475"/>
    </source>
</evidence>
<proteinExistence type="inferred from homology"/>
<dbReference type="STRING" id="3818.A0A445BXD5"/>
<evidence type="ECO:0008006" key="13">
    <source>
        <dbReference type="Google" id="ProtNLM"/>
    </source>
</evidence>
<keyword evidence="12" id="KW-1185">Reference proteome</keyword>
<feature type="coiled-coil region" evidence="10">
    <location>
        <begin position="42"/>
        <end position="69"/>
    </location>
</feature>
<evidence type="ECO:0000256" key="9">
    <source>
        <dbReference type="ARBA" id="ARBA00038080"/>
    </source>
</evidence>
<comment type="similarity">
    <text evidence="9">Belongs to the plant Proton pump-interactor protein family.</text>
</comment>
<protein>
    <recommendedName>
        <fullName evidence="13">Proton pump-interactor</fullName>
    </recommendedName>
</protein>
<dbReference type="PANTHER" id="PTHR32219">
    <property type="entry name" value="RNA-BINDING PROTEIN YLMH-RELATED"/>
    <property type="match status" value="1"/>
</dbReference>
<keyword evidence="3" id="KW-1003">Cell membrane</keyword>
<comment type="subcellular location">
    <subcellularLocation>
        <location evidence="1">Cell membrane</location>
        <topology evidence="1">Single-pass membrane protein</topology>
    </subcellularLocation>
    <subcellularLocation>
        <location evidence="2">Endoplasmic reticulum membrane</location>
        <topology evidence="2">Single-pass membrane protein</topology>
    </subcellularLocation>
</comment>
<name>A0A445BXD5_ARAHY</name>
<keyword evidence="6" id="KW-1133">Transmembrane helix</keyword>
<organism evidence="11 12">
    <name type="scientific">Arachis hypogaea</name>
    <name type="common">Peanut</name>
    <dbReference type="NCBI Taxonomy" id="3818"/>
    <lineage>
        <taxon>Eukaryota</taxon>
        <taxon>Viridiplantae</taxon>
        <taxon>Streptophyta</taxon>
        <taxon>Embryophyta</taxon>
        <taxon>Tracheophyta</taxon>
        <taxon>Spermatophyta</taxon>
        <taxon>Magnoliopsida</taxon>
        <taxon>eudicotyledons</taxon>
        <taxon>Gunneridae</taxon>
        <taxon>Pentapetalae</taxon>
        <taxon>rosids</taxon>
        <taxon>fabids</taxon>
        <taxon>Fabales</taxon>
        <taxon>Fabaceae</taxon>
        <taxon>Papilionoideae</taxon>
        <taxon>50 kb inversion clade</taxon>
        <taxon>dalbergioids sensu lato</taxon>
        <taxon>Dalbergieae</taxon>
        <taxon>Pterocarpus clade</taxon>
        <taxon>Arachis</taxon>
    </lineage>
</organism>
<dbReference type="GO" id="GO:0005886">
    <property type="term" value="C:plasma membrane"/>
    <property type="evidence" value="ECO:0007669"/>
    <property type="project" value="UniProtKB-SubCell"/>
</dbReference>
<sequence>MSSSSNPSSEVAQEDDEVPKLVHQFYFVKLWPSSEPDSISQIKKQELTVEKMNRDIREFTDKIKEKISEKDYVASGMRSSYYWKMEWRRRVARKGKILSNLYVALDELCFMNNAPRRRSKKKKCFKEEELDNHNLNALMRHGSMSLAEEKRILRNMNTHQRDADKFQSLEVLRNTIKWGYYENHCHKLLREIEQFQNQRKKAAANASAKGKIPGYVSMKNAIKNQIKVFCDESSENRKQEMAECTKIRNAEKKQEVINQELHSLKTKLGEKQKKKGEAYESITKMKQLYDEEVTNYYKYCSLMNKVQHLAAKKDTAALDKLSRYEVDKFMLEWNSNKAFREAYAKKIMQSQQTQKINRDWS</sequence>
<evidence type="ECO:0000256" key="7">
    <source>
        <dbReference type="ARBA" id="ARBA00023054"/>
    </source>
</evidence>
<evidence type="ECO:0000256" key="4">
    <source>
        <dbReference type="ARBA" id="ARBA00022692"/>
    </source>
</evidence>
<evidence type="ECO:0000256" key="5">
    <source>
        <dbReference type="ARBA" id="ARBA00022824"/>
    </source>
</evidence>
<dbReference type="GO" id="GO:0005789">
    <property type="term" value="C:endoplasmic reticulum membrane"/>
    <property type="evidence" value="ECO:0007669"/>
    <property type="project" value="UniProtKB-SubCell"/>
</dbReference>
<keyword evidence="8" id="KW-0472">Membrane</keyword>
<accession>A0A445BXD5</accession>
<dbReference type="PANTHER" id="PTHR32219:SF2">
    <property type="entry name" value="PROTON PUMP-INTERACTOR 1"/>
    <property type="match status" value="1"/>
</dbReference>